<feature type="domain" description="Ima1 N-terminal" evidence="8">
    <location>
        <begin position="14"/>
        <end position="140"/>
    </location>
</feature>
<dbReference type="InterPro" id="IPR042321">
    <property type="entry name" value="Ima1"/>
</dbReference>
<gene>
    <name evidence="9" type="ORF">GGI25_001399</name>
</gene>
<accession>A0A9W8L013</accession>
<dbReference type="Pfam" id="PF09779">
    <property type="entry name" value="Ima1_N"/>
    <property type="match status" value="1"/>
</dbReference>
<dbReference type="GO" id="GO:0034992">
    <property type="term" value="C:microtubule organizing center attachment site"/>
    <property type="evidence" value="ECO:0007669"/>
    <property type="project" value="TreeGrafter"/>
</dbReference>
<reference evidence="9" key="1">
    <citation type="submission" date="2022-07" db="EMBL/GenBank/DDBJ databases">
        <title>Phylogenomic reconstructions and comparative analyses of Kickxellomycotina fungi.</title>
        <authorList>
            <person name="Reynolds N.K."/>
            <person name="Stajich J.E."/>
            <person name="Barry K."/>
            <person name="Grigoriev I.V."/>
            <person name="Crous P."/>
            <person name="Smith M.E."/>
        </authorList>
    </citation>
    <scope>NUCLEOTIDE SEQUENCE</scope>
    <source>
        <strain evidence="9">NRRL 3115</strain>
    </source>
</reference>
<keyword evidence="2 7" id="KW-0812">Transmembrane</keyword>
<evidence type="ECO:0000256" key="5">
    <source>
        <dbReference type="ARBA" id="ARBA00023242"/>
    </source>
</evidence>
<evidence type="ECO:0000256" key="6">
    <source>
        <dbReference type="SAM" id="MobiDB-lite"/>
    </source>
</evidence>
<feature type="transmembrane region" description="Helical" evidence="7">
    <location>
        <begin position="560"/>
        <end position="580"/>
    </location>
</feature>
<feature type="region of interest" description="Disordered" evidence="6">
    <location>
        <begin position="453"/>
        <end position="485"/>
    </location>
</feature>
<evidence type="ECO:0000259" key="8">
    <source>
        <dbReference type="Pfam" id="PF09779"/>
    </source>
</evidence>
<proteinExistence type="predicted"/>
<feature type="compositionally biased region" description="Low complexity" evidence="6">
    <location>
        <begin position="469"/>
        <end position="479"/>
    </location>
</feature>
<feature type="compositionally biased region" description="Polar residues" evidence="6">
    <location>
        <begin position="318"/>
        <end position="343"/>
    </location>
</feature>
<evidence type="ECO:0000256" key="4">
    <source>
        <dbReference type="ARBA" id="ARBA00023136"/>
    </source>
</evidence>
<feature type="transmembrane region" description="Helical" evidence="7">
    <location>
        <begin position="530"/>
        <end position="554"/>
    </location>
</feature>
<evidence type="ECO:0000256" key="3">
    <source>
        <dbReference type="ARBA" id="ARBA00022989"/>
    </source>
</evidence>
<feature type="transmembrane region" description="Helical" evidence="7">
    <location>
        <begin position="218"/>
        <end position="237"/>
    </location>
</feature>
<comment type="caution">
    <text evidence="9">The sequence shown here is derived from an EMBL/GenBank/DDBJ whole genome shotgun (WGS) entry which is preliminary data.</text>
</comment>
<keyword evidence="4 7" id="KW-0472">Membrane</keyword>
<dbReference type="AlphaFoldDB" id="A0A9W8L013"/>
<dbReference type="InterPro" id="IPR018617">
    <property type="entry name" value="Ima1_N"/>
</dbReference>
<dbReference type="GO" id="GO:0005637">
    <property type="term" value="C:nuclear inner membrane"/>
    <property type="evidence" value="ECO:0007669"/>
    <property type="project" value="UniProtKB-SubCell"/>
</dbReference>
<dbReference type="Proteomes" id="UP001151518">
    <property type="component" value="Unassembled WGS sequence"/>
</dbReference>
<dbReference type="GO" id="GO:0071765">
    <property type="term" value="P:nuclear inner membrane organization"/>
    <property type="evidence" value="ECO:0007669"/>
    <property type="project" value="InterPro"/>
</dbReference>
<comment type="subcellular location">
    <subcellularLocation>
        <location evidence="1">Nucleus inner membrane</location>
        <topology evidence="1">Multi-pass membrane protein</topology>
    </subcellularLocation>
</comment>
<keyword evidence="3 7" id="KW-1133">Transmembrane helix</keyword>
<evidence type="ECO:0000313" key="10">
    <source>
        <dbReference type="Proteomes" id="UP001151518"/>
    </source>
</evidence>
<feature type="region of interest" description="Disordered" evidence="6">
    <location>
        <begin position="314"/>
        <end position="343"/>
    </location>
</feature>
<feature type="transmembrane region" description="Helical" evidence="7">
    <location>
        <begin position="184"/>
        <end position="206"/>
    </location>
</feature>
<evidence type="ECO:0000313" key="9">
    <source>
        <dbReference type="EMBL" id="KAJ2679476.1"/>
    </source>
</evidence>
<dbReference type="GO" id="GO:0034506">
    <property type="term" value="C:chromosome, centromeric core domain"/>
    <property type="evidence" value="ECO:0007669"/>
    <property type="project" value="TreeGrafter"/>
</dbReference>
<feature type="transmembrane region" description="Helical" evidence="7">
    <location>
        <begin position="286"/>
        <end position="304"/>
    </location>
</feature>
<dbReference type="OrthoDB" id="5555057at2759"/>
<evidence type="ECO:0000256" key="1">
    <source>
        <dbReference type="ARBA" id="ARBA00004473"/>
    </source>
</evidence>
<protein>
    <recommendedName>
        <fullName evidence="8">Ima1 N-terminal domain-containing protein</fullName>
    </recommendedName>
</protein>
<dbReference type="EMBL" id="JANBTW010000011">
    <property type="protein sequence ID" value="KAJ2679476.1"/>
    <property type="molecule type" value="Genomic_DNA"/>
</dbReference>
<organism evidence="9 10">
    <name type="scientific">Coemansia spiralis</name>
    <dbReference type="NCBI Taxonomy" id="417178"/>
    <lineage>
        <taxon>Eukaryota</taxon>
        <taxon>Fungi</taxon>
        <taxon>Fungi incertae sedis</taxon>
        <taxon>Zoopagomycota</taxon>
        <taxon>Kickxellomycotina</taxon>
        <taxon>Kickxellomycetes</taxon>
        <taxon>Kickxellales</taxon>
        <taxon>Kickxellaceae</taxon>
        <taxon>Coemansia</taxon>
    </lineage>
</organism>
<evidence type="ECO:0000256" key="2">
    <source>
        <dbReference type="ARBA" id="ARBA00022692"/>
    </source>
</evidence>
<keyword evidence="5" id="KW-0539">Nucleus</keyword>
<sequence>MWSVFQGSGRTTATCWFCHETTQLKPSETKHNWNCSKCDNQNTLDAAGNIIDSRVEMYQESPLPLPRRLPGYENDKGTGSAQVFCSACQRNQELVCQILAAYLPEDDDPEYEYRIEHAEEYAQSLRRRYPLVCRSCQAKVDERLQQQAQWMCRRELANALKRSESARKYAPRIQPQPTLRRKRLVVAWIVCALFGLLGCPVTMWLWYTFVIYNTSAAWSNILRFGIAGTALAVLTYFSRLLNPLWLYIAYNPGMRITGLPLYKRRLVRLSVLRFFAVGLQAVSRNFFIWIVVVLYDLTLSWLAVKNIRAYSGLRPRSRQGTSQGSKENNFLNQNNYEGTTASEPLNVPLSSFKSLSFGASEVNMDQDDDLIGSEAVGLLESDRWRRRSLAANRRRDKPLNAESSGDDETSAVNTEIVSGLDTLSFGMQKQTGFLGRERSSEQMDVDVLSAMMGGESAASNRQKSQSEITASNTTSNSSTMQPRPFEPFKFRRDVDTGLETKLSAFSLDDKYIDDGSYQGLLGSSSMDRKLLGIVQHVFSLRVLAGTSVLVSWLAGTHVPLWSIWAVRATLIAALAAAIFARTQFQQNTGRREAVVTPSQKLLWIAGGSALLLLLAGIPLFSTLKNYPLLANGGNAGFYHRFSSPIYEDKEVSIGGLADEQLPGEPAIAVLATDYAEAAIATEGASLLLRWPLARRTISCTLWLQFFKYQATSSSWVTDVNFSGDRTAAETTGQHLATLPQLVQIDWSIELASLVFLAFA</sequence>
<dbReference type="GO" id="GO:0044732">
    <property type="term" value="C:mitotic spindle pole body"/>
    <property type="evidence" value="ECO:0007669"/>
    <property type="project" value="TreeGrafter"/>
</dbReference>
<feature type="transmembrane region" description="Helical" evidence="7">
    <location>
        <begin position="601"/>
        <end position="620"/>
    </location>
</feature>
<evidence type="ECO:0000256" key="7">
    <source>
        <dbReference type="SAM" id="Phobius"/>
    </source>
</evidence>
<dbReference type="PANTHER" id="PTHR28538">
    <property type="entry name" value="INTEGRAL INNER NUCLEAR MEMBRANE PROTEIN IMA1"/>
    <property type="match status" value="1"/>
</dbReference>
<dbReference type="PANTHER" id="PTHR28538:SF1">
    <property type="entry name" value="INTEGRAL INNER NUCLEAR MEMBRANE PROTEIN IMA1"/>
    <property type="match status" value="1"/>
</dbReference>
<feature type="compositionally biased region" description="Polar residues" evidence="6">
    <location>
        <begin position="457"/>
        <end position="468"/>
    </location>
</feature>
<name>A0A9W8L013_9FUNG</name>